<dbReference type="Gene3D" id="2.60.40.10">
    <property type="entry name" value="Immunoglobulins"/>
    <property type="match status" value="1"/>
</dbReference>
<gene>
    <name evidence="3" type="ORF">ERS852450_02731</name>
</gene>
<dbReference type="Proteomes" id="UP000095679">
    <property type="component" value="Unassembled WGS sequence"/>
</dbReference>
<sequence>MKKKNTVFFKMILLMMITICWWKSVVISNASEKIGTVTLSIEKFTIGQGYLIEPTQVVLHEGDTCANLVKDILKNNNYEIEAPTTSNGWYLSGIKNADNGKTKIPDVIKNMDTQVNGEDIIYPPDDTAKNVAYPDLSEFSYHRNAGWMYSVNGEFPNVGMAAWIPKDGDVIRVQFTVYGLGADLGSQYKDGGVRALNIANKEKLTKKVAQFNEQKGKWLNIYSASDRYNYAMEVLEKLDSKQWKVDDALEQLEQIMNKNNLTIAQIEEINKVKQKINAIGIVDLSKESQIAEARKSYNALTSEQKELISADTLKVLTDAEKKIVSLKAEKKTQDEAKKKAEEAAKKKAQQEALKKKYTPSKTSIKSIKKLKKNQAKLTWKKIKNATGYEVYQSMKKNSGYKKVKTITKNKTVTYKAGKLKKKKTYYFKIRTYRKAGGTTYYGNYSNVKKMKVK</sequence>
<dbReference type="Pfam" id="PF14478">
    <property type="entry name" value="DUF4430"/>
    <property type="match status" value="1"/>
</dbReference>
<evidence type="ECO:0000313" key="3">
    <source>
        <dbReference type="EMBL" id="CUO94971.1"/>
    </source>
</evidence>
<reference evidence="3 4" key="1">
    <citation type="submission" date="2015-09" db="EMBL/GenBank/DDBJ databases">
        <authorList>
            <consortium name="Pathogen Informatics"/>
        </authorList>
    </citation>
    <scope>NUCLEOTIDE SEQUENCE [LARGE SCALE GENOMIC DNA]</scope>
    <source>
        <strain evidence="3 4">2789STDY5834835</strain>
    </source>
</reference>
<keyword evidence="1" id="KW-0175">Coiled coil</keyword>
<accession>A0A174J8J9</accession>
<protein>
    <recommendedName>
        <fullName evidence="2">Fibronectin type-III domain-containing protein</fullName>
    </recommendedName>
</protein>
<evidence type="ECO:0000313" key="4">
    <source>
        <dbReference type="Proteomes" id="UP000095679"/>
    </source>
</evidence>
<feature type="coiled-coil region" evidence="1">
    <location>
        <begin position="238"/>
        <end position="269"/>
    </location>
</feature>
<dbReference type="SUPFAM" id="SSF49265">
    <property type="entry name" value="Fibronectin type III"/>
    <property type="match status" value="1"/>
</dbReference>
<dbReference type="InterPro" id="IPR036116">
    <property type="entry name" value="FN3_sf"/>
</dbReference>
<dbReference type="EMBL" id="CYZL01000032">
    <property type="protein sequence ID" value="CUO94971.1"/>
    <property type="molecule type" value="Genomic_DNA"/>
</dbReference>
<feature type="domain" description="Fibronectin type-III" evidence="2">
    <location>
        <begin position="358"/>
        <end position="453"/>
    </location>
</feature>
<name>A0A174J8J9_9FIRM</name>
<evidence type="ECO:0000256" key="1">
    <source>
        <dbReference type="SAM" id="Coils"/>
    </source>
</evidence>
<dbReference type="InterPro" id="IPR027954">
    <property type="entry name" value="Transcobalamin-like_C"/>
</dbReference>
<dbReference type="RefSeq" id="WP_055299669.1">
    <property type="nucleotide sequence ID" value="NZ_BLYK01000044.1"/>
</dbReference>
<dbReference type="InterPro" id="IPR003961">
    <property type="entry name" value="FN3_dom"/>
</dbReference>
<organism evidence="3 4">
    <name type="scientific">Anaerobutyricum hallii</name>
    <dbReference type="NCBI Taxonomy" id="39488"/>
    <lineage>
        <taxon>Bacteria</taxon>
        <taxon>Bacillati</taxon>
        <taxon>Bacillota</taxon>
        <taxon>Clostridia</taxon>
        <taxon>Lachnospirales</taxon>
        <taxon>Lachnospiraceae</taxon>
        <taxon>Anaerobutyricum</taxon>
    </lineage>
</organism>
<dbReference type="InterPro" id="IPR013783">
    <property type="entry name" value="Ig-like_fold"/>
</dbReference>
<proteinExistence type="predicted"/>
<dbReference type="PROSITE" id="PS50853">
    <property type="entry name" value="FN3"/>
    <property type="match status" value="1"/>
</dbReference>
<evidence type="ECO:0000259" key="2">
    <source>
        <dbReference type="PROSITE" id="PS50853"/>
    </source>
</evidence>
<feature type="coiled-coil region" evidence="1">
    <location>
        <begin position="316"/>
        <end position="356"/>
    </location>
</feature>
<dbReference type="AlphaFoldDB" id="A0A174J8J9"/>